<dbReference type="PIRSF" id="PIRSF019169">
    <property type="entry name" value="PilM"/>
    <property type="match status" value="1"/>
</dbReference>
<dbReference type="PANTHER" id="PTHR32432:SF3">
    <property type="entry name" value="ETHANOLAMINE UTILIZATION PROTEIN EUTJ"/>
    <property type="match status" value="1"/>
</dbReference>
<dbReference type="EMBL" id="JACWUN010000002">
    <property type="protein sequence ID" value="MBD1399418.1"/>
    <property type="molecule type" value="Genomic_DNA"/>
</dbReference>
<evidence type="ECO:0000313" key="1">
    <source>
        <dbReference type="EMBL" id="MBD1399418.1"/>
    </source>
</evidence>
<protein>
    <submittedName>
        <fullName evidence="1">Type IV pilus assembly protein PilM</fullName>
    </submittedName>
</protein>
<dbReference type="NCBIfam" id="TIGR01175">
    <property type="entry name" value="pilM"/>
    <property type="match status" value="1"/>
</dbReference>
<proteinExistence type="predicted"/>
<dbReference type="InterPro" id="IPR043129">
    <property type="entry name" value="ATPase_NBD"/>
</dbReference>
<name>A0A8J6UGB1_9BACT</name>
<dbReference type="InterPro" id="IPR050696">
    <property type="entry name" value="FtsA/MreB"/>
</dbReference>
<evidence type="ECO:0000313" key="2">
    <source>
        <dbReference type="Proteomes" id="UP000632828"/>
    </source>
</evidence>
<keyword evidence="2" id="KW-1185">Reference proteome</keyword>
<gene>
    <name evidence="1" type="primary">pilM</name>
    <name evidence="1" type="ORF">ICT70_01900</name>
</gene>
<dbReference type="Pfam" id="PF11104">
    <property type="entry name" value="PilM_2"/>
    <property type="match status" value="1"/>
</dbReference>
<organism evidence="1 2">
    <name type="scientific">Pelovirga terrestris</name>
    <dbReference type="NCBI Taxonomy" id="2771352"/>
    <lineage>
        <taxon>Bacteria</taxon>
        <taxon>Pseudomonadati</taxon>
        <taxon>Thermodesulfobacteriota</taxon>
        <taxon>Desulfuromonadia</taxon>
        <taxon>Geobacterales</taxon>
        <taxon>Geobacteraceae</taxon>
        <taxon>Pelovirga</taxon>
    </lineage>
</organism>
<sequence length="353" mass="38788">MMFASKKDIVGIDIGTSAVKMVRLREARGTYHLQNIGIMPLEPETIIDNAIMDSPAIVDVIQNLLGSMKIKTRQVATSVSGHSVIIRKINLPMMTESELEASIQWEAEQYIPFDVSEVNIDFHIIGPDPKDPSQMSVVLVAAKKDFVNDHSAVFAEAGLTPVVMDVDCFAVENMFDYNYGFVEGEVVALIDLGASATSVNIMRGSNSVFTRDIQTGGNLLSQELQKRLGVSSEDAERIKLGERKIADLIPDEIEQVLADATENLVQEVQRSLDFFSATSSEESIGKVYLTGGVAASERVQQVLAQRLGIDVERIDPFRNIAINEKQFDREYLNAIGPMFSVATGLAMRKVGDK</sequence>
<dbReference type="InterPro" id="IPR005883">
    <property type="entry name" value="PilM"/>
</dbReference>
<dbReference type="PANTHER" id="PTHR32432">
    <property type="entry name" value="CELL DIVISION PROTEIN FTSA-RELATED"/>
    <property type="match status" value="1"/>
</dbReference>
<dbReference type="Gene3D" id="3.30.1490.300">
    <property type="match status" value="1"/>
</dbReference>
<dbReference type="AlphaFoldDB" id="A0A8J6UGB1"/>
<accession>A0A8J6UGB1</accession>
<reference evidence="1" key="1">
    <citation type="submission" date="2020-09" db="EMBL/GenBank/DDBJ databases">
        <title>Pelobacter alkaliphilus sp. nov., a novel anaerobic arsenate-reducing bacterium from terrestrial mud volcano.</title>
        <authorList>
            <person name="Khomyakova M.A."/>
            <person name="Merkel A.Y."/>
            <person name="Slobodkin A.I."/>
        </authorList>
    </citation>
    <scope>NUCLEOTIDE SEQUENCE</scope>
    <source>
        <strain evidence="1">M08fum</strain>
    </source>
</reference>
<dbReference type="CDD" id="cd24049">
    <property type="entry name" value="ASKHA_NBD_PilM"/>
    <property type="match status" value="1"/>
</dbReference>
<dbReference type="SUPFAM" id="SSF53067">
    <property type="entry name" value="Actin-like ATPase domain"/>
    <property type="match status" value="2"/>
</dbReference>
<comment type="caution">
    <text evidence="1">The sequence shown here is derived from an EMBL/GenBank/DDBJ whole genome shotgun (WGS) entry which is preliminary data.</text>
</comment>
<dbReference type="Gene3D" id="3.30.420.40">
    <property type="match status" value="2"/>
</dbReference>
<dbReference type="Proteomes" id="UP000632828">
    <property type="component" value="Unassembled WGS sequence"/>
</dbReference>